<evidence type="ECO:0000313" key="1">
    <source>
        <dbReference type="EMBL" id="MDT0497343.1"/>
    </source>
</evidence>
<dbReference type="Pfam" id="PF03500">
    <property type="entry name" value="Cellsynth_D"/>
    <property type="match status" value="1"/>
</dbReference>
<dbReference type="Proteomes" id="UP001254608">
    <property type="component" value="Unassembled WGS sequence"/>
</dbReference>
<sequence length="160" mass="17794">MSDIEQTSLLYYQSSDCSAQWGDFLKTLASELDAQMSAEENRAFFYVLGARLADRLSLPQADTLEALEQSINVQLRSIRWGWTRIRDIHSSLEIVHACAPMRQAFGDAAMSWSGGVLEGLYAGWLKQLGAGDELQLRQVGQAEGPSDALRFRLAHPSLFV</sequence>
<comment type="caution">
    <text evidence="1">The sequence shown here is derived from an EMBL/GenBank/DDBJ whole genome shotgun (WGS) entry which is preliminary data.</text>
</comment>
<dbReference type="Gene3D" id="3.30.70.2590">
    <property type="match status" value="1"/>
</dbReference>
<proteinExistence type="predicted"/>
<accession>A0ABU2WHJ8</accession>
<name>A0ABU2WHJ8_9GAMM</name>
<dbReference type="EMBL" id="JAVRIC010000009">
    <property type="protein sequence ID" value="MDT0497343.1"/>
    <property type="molecule type" value="Genomic_DNA"/>
</dbReference>
<gene>
    <name evidence="1" type="primary">bcsD</name>
    <name evidence="1" type="ORF">RM530_08190</name>
</gene>
<reference evidence="1 2" key="1">
    <citation type="submission" date="2023-09" db="EMBL/GenBank/DDBJ databases">
        <authorList>
            <person name="Rey-Velasco X."/>
        </authorList>
    </citation>
    <scope>NUCLEOTIDE SEQUENCE [LARGE SCALE GENOMIC DNA]</scope>
    <source>
        <strain evidence="1 2">W345</strain>
    </source>
</reference>
<dbReference type="PRINTS" id="PR01442">
    <property type="entry name" value="CELLSNTHASED"/>
</dbReference>
<evidence type="ECO:0000313" key="2">
    <source>
        <dbReference type="Proteomes" id="UP001254608"/>
    </source>
</evidence>
<dbReference type="InterPro" id="IPR038470">
    <property type="entry name" value="Cellsynth_D_sf"/>
</dbReference>
<dbReference type="InterPro" id="IPR022798">
    <property type="entry name" value="BcsD_bac"/>
</dbReference>
<organism evidence="1 2">
    <name type="scientific">Banduia mediterranea</name>
    <dbReference type="NCBI Taxonomy" id="3075609"/>
    <lineage>
        <taxon>Bacteria</taxon>
        <taxon>Pseudomonadati</taxon>
        <taxon>Pseudomonadota</taxon>
        <taxon>Gammaproteobacteria</taxon>
        <taxon>Nevskiales</taxon>
        <taxon>Algiphilaceae</taxon>
        <taxon>Banduia</taxon>
    </lineage>
</organism>
<protein>
    <submittedName>
        <fullName evidence="1">Cellulose biosynthesis protein BcsD</fullName>
    </submittedName>
</protein>
<dbReference type="RefSeq" id="WP_311364737.1">
    <property type="nucleotide sequence ID" value="NZ_JAVRIC010000009.1"/>
</dbReference>
<keyword evidence="2" id="KW-1185">Reference proteome</keyword>